<gene>
    <name evidence="1" type="ORF">K458DRAFT_381725</name>
</gene>
<evidence type="ECO:0000313" key="1">
    <source>
        <dbReference type="EMBL" id="KAF2691880.1"/>
    </source>
</evidence>
<proteinExistence type="predicted"/>
<dbReference type="OrthoDB" id="194358at2759"/>
<protein>
    <submittedName>
        <fullName evidence="1">Uncharacterized protein</fullName>
    </submittedName>
</protein>
<organism evidence="1 2">
    <name type="scientific">Lentithecium fluviatile CBS 122367</name>
    <dbReference type="NCBI Taxonomy" id="1168545"/>
    <lineage>
        <taxon>Eukaryota</taxon>
        <taxon>Fungi</taxon>
        <taxon>Dikarya</taxon>
        <taxon>Ascomycota</taxon>
        <taxon>Pezizomycotina</taxon>
        <taxon>Dothideomycetes</taxon>
        <taxon>Pleosporomycetidae</taxon>
        <taxon>Pleosporales</taxon>
        <taxon>Massarineae</taxon>
        <taxon>Lentitheciaceae</taxon>
        <taxon>Lentithecium</taxon>
    </lineage>
</organism>
<evidence type="ECO:0000313" key="2">
    <source>
        <dbReference type="Proteomes" id="UP000799291"/>
    </source>
</evidence>
<dbReference type="AlphaFoldDB" id="A0A6G1JNS6"/>
<keyword evidence="2" id="KW-1185">Reference proteome</keyword>
<name>A0A6G1JNS6_9PLEO</name>
<reference evidence="1" key="1">
    <citation type="journal article" date="2020" name="Stud. Mycol.">
        <title>101 Dothideomycetes genomes: a test case for predicting lifestyles and emergence of pathogens.</title>
        <authorList>
            <person name="Haridas S."/>
            <person name="Albert R."/>
            <person name="Binder M."/>
            <person name="Bloem J."/>
            <person name="Labutti K."/>
            <person name="Salamov A."/>
            <person name="Andreopoulos B."/>
            <person name="Baker S."/>
            <person name="Barry K."/>
            <person name="Bills G."/>
            <person name="Bluhm B."/>
            <person name="Cannon C."/>
            <person name="Castanera R."/>
            <person name="Culley D."/>
            <person name="Daum C."/>
            <person name="Ezra D."/>
            <person name="Gonzalez J."/>
            <person name="Henrissat B."/>
            <person name="Kuo A."/>
            <person name="Liang C."/>
            <person name="Lipzen A."/>
            <person name="Lutzoni F."/>
            <person name="Magnuson J."/>
            <person name="Mondo S."/>
            <person name="Nolan M."/>
            <person name="Ohm R."/>
            <person name="Pangilinan J."/>
            <person name="Park H.-J."/>
            <person name="Ramirez L."/>
            <person name="Alfaro M."/>
            <person name="Sun H."/>
            <person name="Tritt A."/>
            <person name="Yoshinaga Y."/>
            <person name="Zwiers L.-H."/>
            <person name="Turgeon B."/>
            <person name="Goodwin S."/>
            <person name="Spatafora J."/>
            <person name="Crous P."/>
            <person name="Grigoriev I."/>
        </authorList>
    </citation>
    <scope>NUCLEOTIDE SEQUENCE</scope>
    <source>
        <strain evidence="1">CBS 122367</strain>
    </source>
</reference>
<accession>A0A6G1JNS6</accession>
<dbReference type="Proteomes" id="UP000799291">
    <property type="component" value="Unassembled WGS sequence"/>
</dbReference>
<sequence>MDEIYTKAKRVNVYLGDGDAATDAALTAVKGLAAGLAAATVKVPAPMILGDEQGDVLQYGQFIISVSMFGFIQALGHSMWRTLFRTNSGYLVRASCVIRPCGNGYRYVGSAYVGGIMNGEFWSAGTDTDEWFVLI</sequence>
<dbReference type="EMBL" id="MU005569">
    <property type="protein sequence ID" value="KAF2691880.1"/>
    <property type="molecule type" value="Genomic_DNA"/>
</dbReference>